<keyword evidence="4 15" id="KW-0227">DNA damage</keyword>
<dbReference type="EC" id="5.6.2.4" evidence="15"/>
<dbReference type="KEGG" id="mcau:MIT9_P1023"/>
<dbReference type="Gene3D" id="3.90.320.10">
    <property type="match status" value="1"/>
</dbReference>
<feature type="domain" description="UvrD-like helicase C-terminal" evidence="18">
    <location>
        <begin position="460"/>
        <end position="725"/>
    </location>
</feature>
<comment type="miscellaneous">
    <text evidence="15">In the RecBCD complex, RecB has a slow 3'-5' helicase, an exonuclease activity and loads RecA onto ssDNA, RecD has a fast 5'-3' helicase activity, while RecC stimulates the ATPase and processivity of the RecB helicase and contributes to recognition of the Chi site.</text>
</comment>
<comment type="function">
    <text evidence="15">A helicase/nuclease that prepares dsDNA breaks (DSB) for recombinational DNA repair. Binds to DSBs and unwinds DNA via a highly rapid and processive ATP-dependent bidirectional helicase activity. Unwinds dsDNA until it encounters a Chi (crossover hotspot instigator) sequence from the 3' direction. Cuts ssDNA a few nucleotides 3' to the Chi site. The properties and activities of the enzyme are changed at Chi. The Chi-altered holoenzyme produces a long 3'-ssDNA overhang and facilitates RecA-binding to the ssDNA for homologous DNA recombination and repair. Holoenzyme degrades any linearized DNA that is unable to undergo homologous recombination. In the holoenzyme this subunit contributes ATPase, 3'-5' helicase, exonuclease activity and loads RecA onto ssDNA.</text>
</comment>
<dbReference type="InterPro" id="IPR027417">
    <property type="entry name" value="P-loop_NTPase"/>
</dbReference>
<evidence type="ECO:0000259" key="17">
    <source>
        <dbReference type="PROSITE" id="PS51198"/>
    </source>
</evidence>
<dbReference type="Pfam" id="PF12705">
    <property type="entry name" value="PDDEXK_1"/>
    <property type="match status" value="1"/>
</dbReference>
<keyword evidence="7 15" id="KW-0269">Exonuclease</keyword>
<protein>
    <recommendedName>
        <fullName evidence="15">RecBCD enzyme subunit RecB</fullName>
        <ecNumber evidence="15">3.1.11.5</ecNumber>
        <ecNumber evidence="15">5.6.2.4</ecNumber>
    </recommendedName>
    <alternativeName>
        <fullName evidence="15">DNA 3'-5' helicase subunit RecB</fullName>
    </alternativeName>
    <alternativeName>
        <fullName evidence="15">Exonuclease V subunit RecB</fullName>
        <shortName evidence="15">ExoV subunit RecB</shortName>
    </alternativeName>
    <alternativeName>
        <fullName evidence="15">Helicase/nuclease RecBCD subunit RecB</fullName>
    </alternativeName>
</protein>
<evidence type="ECO:0000256" key="2">
    <source>
        <dbReference type="ARBA" id="ARBA00022723"/>
    </source>
</evidence>
<dbReference type="RefSeq" id="WP_317706372.1">
    <property type="nucleotide sequence ID" value="NZ_AP024714.1"/>
</dbReference>
<dbReference type="Gene3D" id="1.10.3170.10">
    <property type="entry name" value="Recbcd, chain B, domain 2"/>
    <property type="match status" value="1"/>
</dbReference>
<dbReference type="PANTHER" id="PTHR11070">
    <property type="entry name" value="UVRD / RECB / PCRA DNA HELICASE FAMILY MEMBER"/>
    <property type="match status" value="1"/>
</dbReference>
<feature type="domain" description="UvrD-like helicase ATP-binding" evidence="17">
    <location>
        <begin position="1"/>
        <end position="426"/>
    </location>
</feature>
<evidence type="ECO:0000256" key="5">
    <source>
        <dbReference type="ARBA" id="ARBA00022801"/>
    </source>
</evidence>
<dbReference type="InterPro" id="IPR038726">
    <property type="entry name" value="PDDEXK_AddAB-type"/>
</dbReference>
<dbReference type="GO" id="GO:0008854">
    <property type="term" value="F:exodeoxyribonuclease V activity"/>
    <property type="evidence" value="ECO:0007669"/>
    <property type="project" value="UniProtKB-EC"/>
</dbReference>
<gene>
    <name evidence="15" type="primary">recB</name>
    <name evidence="19" type="ORF">MIT9_P1023</name>
</gene>
<evidence type="ECO:0000256" key="9">
    <source>
        <dbReference type="ARBA" id="ARBA00022842"/>
    </source>
</evidence>
<dbReference type="EC" id="3.1.11.5" evidence="15"/>
<feature type="active site" description="For nuclease activity" evidence="15">
    <location>
        <position position="1047"/>
    </location>
</feature>
<evidence type="ECO:0000256" key="7">
    <source>
        <dbReference type="ARBA" id="ARBA00022839"/>
    </source>
</evidence>
<dbReference type="PROSITE" id="PS51217">
    <property type="entry name" value="UVRD_HELICASE_CTER"/>
    <property type="match status" value="1"/>
</dbReference>
<keyword evidence="9 15" id="KW-0460">Magnesium</keyword>
<evidence type="ECO:0000256" key="16">
    <source>
        <dbReference type="PROSITE-ProRule" id="PRU00560"/>
    </source>
</evidence>
<evidence type="ECO:0000256" key="10">
    <source>
        <dbReference type="ARBA" id="ARBA00023125"/>
    </source>
</evidence>
<feature type="binding site" evidence="16">
    <location>
        <begin position="20"/>
        <end position="27"/>
    </location>
    <ligand>
        <name>ATP</name>
        <dbReference type="ChEBI" id="CHEBI:30616"/>
    </ligand>
</feature>
<dbReference type="GO" id="GO:0043138">
    <property type="term" value="F:3'-5' DNA helicase activity"/>
    <property type="evidence" value="ECO:0007669"/>
    <property type="project" value="UniProtKB-UniRule"/>
</dbReference>
<keyword evidence="5 15" id="KW-0378">Hydrolase</keyword>
<dbReference type="GO" id="GO:0000287">
    <property type="term" value="F:magnesium ion binding"/>
    <property type="evidence" value="ECO:0007669"/>
    <property type="project" value="UniProtKB-UniRule"/>
</dbReference>
<keyword evidence="12 15" id="KW-0413">Isomerase</keyword>
<dbReference type="GO" id="GO:0005829">
    <property type="term" value="C:cytosol"/>
    <property type="evidence" value="ECO:0007669"/>
    <property type="project" value="TreeGrafter"/>
</dbReference>
<evidence type="ECO:0000259" key="18">
    <source>
        <dbReference type="PROSITE" id="PS51217"/>
    </source>
</evidence>
<dbReference type="GO" id="GO:0009338">
    <property type="term" value="C:exodeoxyribonuclease V complex"/>
    <property type="evidence" value="ECO:0007669"/>
    <property type="project" value="TreeGrafter"/>
</dbReference>
<feature type="binding site" evidence="15">
    <location>
        <position position="1034"/>
    </location>
    <ligand>
        <name>Mg(2+)</name>
        <dbReference type="ChEBI" id="CHEBI:18420"/>
    </ligand>
</feature>
<evidence type="ECO:0000256" key="13">
    <source>
        <dbReference type="ARBA" id="ARBA00034617"/>
    </source>
</evidence>
<comment type="subunit">
    <text evidence="15">Heterotrimer of RecB, RecC and RecD. All subunits contribute to DNA-binding. Interacts with RecA.</text>
</comment>
<evidence type="ECO:0000256" key="11">
    <source>
        <dbReference type="ARBA" id="ARBA00023204"/>
    </source>
</evidence>
<dbReference type="InterPro" id="IPR011604">
    <property type="entry name" value="PDDEXK-like_dom_sf"/>
</dbReference>
<keyword evidence="2 15" id="KW-0479">Metal-binding</keyword>
<keyword evidence="20" id="KW-1185">Reference proteome</keyword>
<dbReference type="GO" id="GO:0000724">
    <property type="term" value="P:double-strand break repair via homologous recombination"/>
    <property type="evidence" value="ECO:0007669"/>
    <property type="project" value="UniProtKB-UniRule"/>
</dbReference>
<comment type="catalytic activity">
    <reaction evidence="14 15">
        <text>ATP + H2O = ADP + phosphate + H(+)</text>
        <dbReference type="Rhea" id="RHEA:13065"/>
        <dbReference type="ChEBI" id="CHEBI:15377"/>
        <dbReference type="ChEBI" id="CHEBI:15378"/>
        <dbReference type="ChEBI" id="CHEBI:30616"/>
        <dbReference type="ChEBI" id="CHEBI:43474"/>
        <dbReference type="ChEBI" id="CHEBI:456216"/>
        <dbReference type="EC" id="5.6.2.4"/>
    </reaction>
</comment>
<comment type="domain">
    <text evidence="15">The N-terminal DNA-binding domain is a ssDNA-dependent ATPase and has ATP-dependent 3'-5' helicase function. This domain interacts with RecC.</text>
</comment>
<name>A0AAU9BYQ5_9GAMM</name>
<keyword evidence="3 15" id="KW-0547">Nucleotide-binding</keyword>
<evidence type="ECO:0000256" key="14">
    <source>
        <dbReference type="ARBA" id="ARBA00048988"/>
    </source>
</evidence>
<evidence type="ECO:0000256" key="15">
    <source>
        <dbReference type="HAMAP-Rule" id="MF_01485"/>
    </source>
</evidence>
<feature type="region of interest" description="Nuclease activity, interacts with RecD and RecA" evidence="15">
    <location>
        <begin position="877"/>
        <end position="1136"/>
    </location>
</feature>
<comment type="catalytic activity">
    <reaction evidence="13 15">
        <text>Couples ATP hydrolysis with the unwinding of duplex DNA by translocating in the 3'-5' direction.</text>
        <dbReference type="EC" id="5.6.2.4"/>
    </reaction>
</comment>
<reference evidence="20" key="1">
    <citation type="journal article" date="2024" name="Int. J. Syst. Evol. Microbiol.">
        <title>Methylomarinovum tepidoasis sp. nov., a moderately thermophilic methanotroph of the family Methylothermaceae isolated from a deep-sea hydrothermal field.</title>
        <authorList>
            <person name="Hirayama H."/>
            <person name="Takaki Y."/>
            <person name="Abe M."/>
            <person name="Miyazaki M."/>
            <person name="Uematsu K."/>
            <person name="Matsui Y."/>
            <person name="Takai K."/>
        </authorList>
    </citation>
    <scope>NUCLEOTIDE SEQUENCE [LARGE SCALE GENOMIC DNA]</scope>
    <source>
        <strain evidence="20">IT-9</strain>
    </source>
</reference>
<comment type="cofactor">
    <cofactor evidence="15">
        <name>Mg(2+)</name>
        <dbReference type="ChEBI" id="CHEBI:18420"/>
    </cofactor>
    <text evidence="15">Binds 1 Mg(2+) ion per subunit.</text>
</comment>
<dbReference type="Pfam" id="PF13361">
    <property type="entry name" value="UvrD_C"/>
    <property type="match status" value="1"/>
</dbReference>
<dbReference type="CDD" id="cd22352">
    <property type="entry name" value="RecB_C-like"/>
    <property type="match status" value="1"/>
</dbReference>
<comment type="domain">
    <text evidence="15">The C-terminal domain has nuclease activity and interacts with RecD. It interacts with RecA, facilitating its loading onto ssDNA.</text>
</comment>
<dbReference type="AlphaFoldDB" id="A0AAU9BYQ5"/>
<keyword evidence="10 15" id="KW-0238">DNA-binding</keyword>
<accession>A0AAU9BYQ5</accession>
<comment type="catalytic activity">
    <reaction evidence="15">
        <text>Exonucleolytic cleavage (in the presence of ATP) in either 5'- to 3'- or 3'- to 5'-direction to yield 5'-phosphooligonucleotides.</text>
        <dbReference type="EC" id="3.1.11.5"/>
    </reaction>
</comment>
<dbReference type="Pfam" id="PF00580">
    <property type="entry name" value="UvrD-helicase"/>
    <property type="match status" value="1"/>
</dbReference>
<dbReference type="InterPro" id="IPR011335">
    <property type="entry name" value="Restrct_endonuc-II-like"/>
</dbReference>
<keyword evidence="8 15" id="KW-0067">ATP-binding</keyword>
<dbReference type="PANTHER" id="PTHR11070:SF23">
    <property type="entry name" value="RECBCD ENZYME SUBUNIT RECB"/>
    <property type="match status" value="1"/>
</dbReference>
<feature type="binding site" evidence="15">
    <location>
        <position position="925"/>
    </location>
    <ligand>
        <name>Mg(2+)</name>
        <dbReference type="ChEBI" id="CHEBI:18420"/>
    </ligand>
</feature>
<feature type="binding site" evidence="15">
    <location>
        <position position="1047"/>
    </location>
    <ligand>
        <name>Mg(2+)</name>
        <dbReference type="ChEBI" id="CHEBI:18420"/>
    </ligand>
</feature>
<evidence type="ECO:0000313" key="20">
    <source>
        <dbReference type="Proteomes" id="UP001321825"/>
    </source>
</evidence>
<dbReference type="Gene3D" id="3.40.50.300">
    <property type="entry name" value="P-loop containing nucleotide triphosphate hydrolases"/>
    <property type="match status" value="2"/>
</dbReference>
<dbReference type="InterPro" id="IPR000212">
    <property type="entry name" value="DNA_helicase_UvrD/REP"/>
</dbReference>
<dbReference type="HAMAP" id="MF_01485">
    <property type="entry name" value="RecB"/>
    <property type="match status" value="1"/>
</dbReference>
<feature type="region of interest" description="DNA-binding and helicase activity, interacts with RecC" evidence="15">
    <location>
        <begin position="1"/>
        <end position="851"/>
    </location>
</feature>
<evidence type="ECO:0000256" key="1">
    <source>
        <dbReference type="ARBA" id="ARBA00022722"/>
    </source>
</evidence>
<dbReference type="InterPro" id="IPR014016">
    <property type="entry name" value="UvrD-like_ATP-bd"/>
</dbReference>
<keyword evidence="6 15" id="KW-0347">Helicase</keyword>
<evidence type="ECO:0000313" key="19">
    <source>
        <dbReference type="EMBL" id="BCX81445.1"/>
    </source>
</evidence>
<dbReference type="EMBL" id="AP024714">
    <property type="protein sequence ID" value="BCX81445.1"/>
    <property type="molecule type" value="Genomic_DNA"/>
</dbReference>
<organism evidence="19 20">
    <name type="scientific">Methylomarinovum caldicuralii</name>
    <dbReference type="NCBI Taxonomy" id="438856"/>
    <lineage>
        <taxon>Bacteria</taxon>
        <taxon>Pseudomonadati</taxon>
        <taxon>Pseudomonadota</taxon>
        <taxon>Gammaproteobacteria</taxon>
        <taxon>Methylococcales</taxon>
        <taxon>Methylothermaceae</taxon>
        <taxon>Methylomarinovum</taxon>
    </lineage>
</organism>
<dbReference type="Gene3D" id="1.10.486.10">
    <property type="entry name" value="PCRA, domain 4"/>
    <property type="match status" value="1"/>
</dbReference>
<dbReference type="InterPro" id="IPR004586">
    <property type="entry name" value="RecB"/>
</dbReference>
<dbReference type="InterPro" id="IPR014017">
    <property type="entry name" value="DNA_helicase_UvrD-like_C"/>
</dbReference>
<dbReference type="PROSITE" id="PS51198">
    <property type="entry name" value="UVRD_HELICASE_ATP_BIND"/>
    <property type="match status" value="1"/>
</dbReference>
<dbReference type="Proteomes" id="UP001321825">
    <property type="component" value="Chromosome"/>
</dbReference>
<dbReference type="SUPFAM" id="SSF52980">
    <property type="entry name" value="Restriction endonuclease-like"/>
    <property type="match status" value="1"/>
</dbReference>
<proteinExistence type="inferred from homology"/>
<dbReference type="GO" id="GO:0005524">
    <property type="term" value="F:ATP binding"/>
    <property type="evidence" value="ECO:0007669"/>
    <property type="project" value="UniProtKB-UniRule"/>
</dbReference>
<evidence type="ECO:0000256" key="3">
    <source>
        <dbReference type="ARBA" id="ARBA00022741"/>
    </source>
</evidence>
<evidence type="ECO:0000256" key="4">
    <source>
        <dbReference type="ARBA" id="ARBA00022763"/>
    </source>
</evidence>
<comment type="similarity">
    <text evidence="15">Belongs to the helicase family. UvrD subfamily.</text>
</comment>
<dbReference type="SUPFAM" id="SSF52540">
    <property type="entry name" value="P-loop containing nucleoside triphosphate hydrolases"/>
    <property type="match status" value="1"/>
</dbReference>
<evidence type="ECO:0000256" key="8">
    <source>
        <dbReference type="ARBA" id="ARBA00022840"/>
    </source>
</evidence>
<dbReference type="GO" id="GO:0003677">
    <property type="term" value="F:DNA binding"/>
    <property type="evidence" value="ECO:0007669"/>
    <property type="project" value="UniProtKB-UniRule"/>
</dbReference>
<keyword evidence="1 15" id="KW-0540">Nuclease</keyword>
<evidence type="ECO:0000256" key="6">
    <source>
        <dbReference type="ARBA" id="ARBA00022806"/>
    </source>
</evidence>
<evidence type="ECO:0000256" key="12">
    <source>
        <dbReference type="ARBA" id="ARBA00023235"/>
    </source>
</evidence>
<keyword evidence="11 15" id="KW-0234">DNA repair</keyword>
<sequence length="1136" mass="129356">MQSLDLYGADFARGVHLIEASAGTGKTYSIAQLVARFVVAEGISVEEIGVVTFTKAATAELRQRIQQRLCQVRDALQGADPKDDALRQWLAGLEDPDQACRRVEAELLRLDLMPIQTIHSFCQHALRQQALEAGELLGQALLEDDRPFNQAIVDDYWRQCLRQLTPAQWRAVLQRTASPDRLLECIARWQPPVTFVPEVPWPEDAPVAVTPGAWQAFRGWMDDLCAKGCFNKPVRLWWAGLRDEAKRPQQLGGAKLRADLAEFLEAHLSKRKVKPPRLTSLPDYAAHEPVLLALAELGRRQTLLGVAWLQRAWRHWQEQYEKRLREQGLLTHDWVVRRLADVVAAAPIEALSRRFQVFLIDEFQDTDRHQWRIFSSLFGAGRHWLFLIGDPKQSIYRFRGADLDTYFQAAAGATERWYLDTNYRSHPDLVAAVNEVFADCDGADPERRPFYHPLLHYPEVKAGRSAADLALNREGGAPLVWQAFEADGGGPYRYTNKDDTVAQLARHVAADVVELLQQARLVEKGRARRLRPGDIAVLVRDNEEARIVRDALRDSRVPAVLIDRRSVFVTDTAEQLYRLLETLWEGVAWRRVKRVLADGWFGLDAGGLTELERDEGAASAYLEAFAEAAARWREDSLLAALEALFRRFGVWEAIARRRDGLRTLADLRHLLEMLQEEASRRQLGPQALLGWYRRRLDRPAGEAEQLRLESDDDAVELVTMHSAKGLEYPVVLCFDLWAPESDSKHDPTVVGDASGSRVVFQIDGDAFAAAHQERLTAERQEALRIAYVALTRAKAGCWVYLLERENGPWSALRHLLTYRGEPDPFLEARRLAREFPRCFQYRRRPWRLDAAPRWRPQADRPRLVAPEPPARDLSAEALRLTSYSALVRGRDHGAVTDWLERLLEEGLAEPRQQLPRGVAFGNLLHWLLEKVPFRELAAGRIDPALWTAAQRWSGVGEMLEPDEVLPLLQGAVTTPLPPFSLADVPPERRLHELEFFLPLRRLEAGPINRLLKGQPWYHPLRFAPVSGFLRGFIDLVAECDGRFYVIDYKSNELAAYDEATLAEAMRSHDYGLQALLYALALHRYLKTRLRDYDYRRHFGGVRYLFLRGMDGTPGRGVYGFVPAPDWIDTLEAMLTP</sequence>